<evidence type="ECO:0000259" key="3">
    <source>
        <dbReference type="Pfam" id="PF00156"/>
    </source>
</evidence>
<dbReference type="Gene3D" id="3.40.50.2020">
    <property type="match status" value="1"/>
</dbReference>
<keyword evidence="5" id="KW-1185">Reference proteome</keyword>
<dbReference type="eggNOG" id="arCOG00040">
    <property type="taxonomic scope" value="Archaea"/>
</dbReference>
<dbReference type="EMBL" id="BA000002">
    <property type="protein sequence ID" value="BAA79455.2"/>
    <property type="molecule type" value="Genomic_DNA"/>
</dbReference>
<evidence type="ECO:0000256" key="2">
    <source>
        <dbReference type="ARBA" id="ARBA00022679"/>
    </source>
</evidence>
<dbReference type="InterPro" id="IPR000836">
    <property type="entry name" value="PRTase_dom"/>
</dbReference>
<organism evidence="4 5">
    <name type="scientific">Aeropyrum pernix (strain ATCC 700893 / DSM 11879 / JCM 9820 / NBRC 100138 / K1)</name>
    <dbReference type="NCBI Taxonomy" id="272557"/>
    <lineage>
        <taxon>Archaea</taxon>
        <taxon>Thermoproteota</taxon>
        <taxon>Thermoprotei</taxon>
        <taxon>Desulfurococcales</taxon>
        <taxon>Desulfurococcaceae</taxon>
        <taxon>Aeropyrum</taxon>
    </lineage>
</organism>
<dbReference type="GO" id="GO:0016757">
    <property type="term" value="F:glycosyltransferase activity"/>
    <property type="evidence" value="ECO:0007669"/>
    <property type="project" value="UniProtKB-KW"/>
</dbReference>
<dbReference type="PANTHER" id="PTHR43363">
    <property type="entry name" value="HYPOXANTHINE PHOSPHORIBOSYLTRANSFERASE"/>
    <property type="match status" value="1"/>
</dbReference>
<dbReference type="STRING" id="272557.APE_0490.1"/>
<keyword evidence="2" id="KW-0808">Transferase</keyword>
<evidence type="ECO:0000256" key="1">
    <source>
        <dbReference type="ARBA" id="ARBA00022676"/>
    </source>
</evidence>
<dbReference type="EnsemblBacteria" id="BAA79455">
    <property type="protein sequence ID" value="BAA79455"/>
    <property type="gene ID" value="APE_0490.1"/>
</dbReference>
<dbReference type="PATRIC" id="fig|272557.25.peg.373"/>
<dbReference type="Proteomes" id="UP000002518">
    <property type="component" value="Chromosome"/>
</dbReference>
<evidence type="ECO:0000313" key="5">
    <source>
        <dbReference type="Proteomes" id="UP000002518"/>
    </source>
</evidence>
<dbReference type="PIR" id="C72745">
    <property type="entry name" value="C72745"/>
</dbReference>
<gene>
    <name evidence="4" type="ordered locus">APE_0490.1</name>
</gene>
<feature type="domain" description="Phosphoribosyltransferase" evidence="3">
    <location>
        <begin position="24"/>
        <end position="149"/>
    </location>
</feature>
<evidence type="ECO:0000313" key="4">
    <source>
        <dbReference type="EMBL" id="BAA79455.2"/>
    </source>
</evidence>
<reference evidence="4 5" key="1">
    <citation type="journal article" date="1999" name="DNA Res.">
        <title>Complete genome sequence of an aerobic hyper-thermophilic crenarchaeon, Aeropyrum pernix K1.</title>
        <authorList>
            <person name="Kawarabayasi Y."/>
            <person name="Hino Y."/>
            <person name="Horikawa H."/>
            <person name="Yamazaki S."/>
            <person name="Haikawa Y."/>
            <person name="Jin-no K."/>
            <person name="Takahashi M."/>
            <person name="Sekine M."/>
            <person name="Baba S."/>
            <person name="Ankai A."/>
            <person name="Kosugi H."/>
            <person name="Hosoyama A."/>
            <person name="Fukui S."/>
            <person name="Nagai Y."/>
            <person name="Nishijima K."/>
            <person name="Nakazawa H."/>
            <person name="Takamiya M."/>
            <person name="Masuda S."/>
            <person name="Funahashi T."/>
            <person name="Tanaka T."/>
            <person name="Kudoh Y."/>
            <person name="Yamazaki J."/>
            <person name="Kushida N."/>
            <person name="Oguchi A."/>
            <person name="Aoki K."/>
            <person name="Kubota K."/>
            <person name="Nakamura Y."/>
            <person name="Nomura N."/>
            <person name="Sako Y."/>
            <person name="Kikuchi H."/>
        </authorList>
    </citation>
    <scope>NUCLEOTIDE SEQUENCE [LARGE SCALE GENOMIC DNA]</scope>
    <source>
        <strain evidence="5">ATCC 700893 / DSM 11879 / JCM 9820 / NBRC 100138 / K1</strain>
    </source>
</reference>
<name>Q9YEU1_AERPE</name>
<proteinExistence type="predicted"/>
<dbReference type="CDD" id="cd06223">
    <property type="entry name" value="PRTases_typeI"/>
    <property type="match status" value="1"/>
</dbReference>
<dbReference type="Pfam" id="PF00156">
    <property type="entry name" value="Pribosyltran"/>
    <property type="match status" value="1"/>
</dbReference>
<dbReference type="AlphaFoldDB" id="Q9YEU1"/>
<accession>Q9YEU1</accession>
<dbReference type="InterPro" id="IPR029057">
    <property type="entry name" value="PRTase-like"/>
</dbReference>
<keyword evidence="1 4" id="KW-0328">Glycosyltransferase</keyword>
<dbReference type="PANTHER" id="PTHR43363:SF2">
    <property type="entry name" value="PHOSPHORIBOSYLTRANSFERASE"/>
    <property type="match status" value="1"/>
</dbReference>
<dbReference type="SUPFAM" id="SSF53271">
    <property type="entry name" value="PRTase-like"/>
    <property type="match status" value="1"/>
</dbReference>
<dbReference type="KEGG" id="ape:APE_0490.1"/>
<dbReference type="RefSeq" id="WP_010865789.1">
    <property type="nucleotide sequence ID" value="NC_000854.2"/>
</dbReference>
<sequence>MARVPVKLVDWSDIVEWSLGLSNMIRESGYEPDVVIAVSRGGFVPARLLCDFLDVTNLLSIQSQHWVEAARMAEKAILKFPYRVDLSGLKALLVDDIVDTGDTLLLAKEFIEKEWKPGELRVAALQWISSVAKFKPDYYYMEVREWAWFQYPWTRLEDTMQFITRLFREHEDLRGKAVAPEKLEEAFKEFYGIEPGSLGFYWKLALERLVEKGVLERVDGGYRLSDRSG</sequence>
<protein>
    <submittedName>
        <fullName evidence="4">Purine phosphoribosyltransferase</fullName>
    </submittedName>
</protein>
<dbReference type="GeneID" id="1444674"/>